<accession>A0A5A4U6X0</accession>
<evidence type="ECO:0000256" key="1">
    <source>
        <dbReference type="SAM" id="Phobius"/>
    </source>
</evidence>
<organism evidence="2">
    <name type="scientific">Escherichia albertii</name>
    <dbReference type="NCBI Taxonomy" id="208962"/>
    <lineage>
        <taxon>Bacteria</taxon>
        <taxon>Pseudomonadati</taxon>
        <taxon>Pseudomonadota</taxon>
        <taxon>Gammaproteobacteria</taxon>
        <taxon>Enterobacterales</taxon>
        <taxon>Enterobacteriaceae</taxon>
        <taxon>Escherichia</taxon>
    </lineage>
</organism>
<feature type="transmembrane region" description="Helical" evidence="1">
    <location>
        <begin position="109"/>
        <end position="137"/>
    </location>
</feature>
<feature type="transmembrane region" description="Helical" evidence="1">
    <location>
        <begin position="149"/>
        <end position="176"/>
    </location>
</feature>
<dbReference type="EMBL" id="LC494307">
    <property type="protein sequence ID" value="BBM62264.1"/>
    <property type="molecule type" value="Genomic_DNA"/>
</dbReference>
<proteinExistence type="predicted"/>
<dbReference type="AlphaFoldDB" id="A0A5A4U6X0"/>
<sequence>MTSYGVLFLFSYINAVLQRRVTVTVLLFIMIAVSFFKYNVGFDWDNYYEIYLQQGDGFFFNEPLFSFLIILSNKIALEYKYFISICSLITLLIYYTAMRCFAKDIKELALALSYFVISYCYFEHFNIIRQALAIALFLYSWKYIIENNFIMYGFFVFLASMIHAVAIVLLPFYFVLRINKFKPIYYGIVVSLVAIVIRFDINSVLLSYLDLLKNFDFVARYLSHSTDLADFASKKSDLGLSKIYPAIIFVFCCFWGGVRLESRRDYIFFNAGFIAVTLLLLSYQVDILYRFFSFFEPSFVLLYCIIFSGFNRKSKTILHMVNLIVYTIMTLNMLSVMGLIPYESYIF</sequence>
<feature type="transmembrane region" description="Helical" evidence="1">
    <location>
        <begin position="243"/>
        <end position="260"/>
    </location>
</feature>
<dbReference type="InterPro" id="IPR049458">
    <property type="entry name" value="EpsG-like"/>
</dbReference>
<evidence type="ECO:0000313" key="3">
    <source>
        <dbReference type="EMBL" id="BBM62264.1"/>
    </source>
</evidence>
<dbReference type="EMBL" id="LC494306">
    <property type="protein sequence ID" value="BBM62242.1"/>
    <property type="molecule type" value="Genomic_DNA"/>
</dbReference>
<name>A0A5A4U6X0_ESCAL</name>
<feature type="transmembrane region" description="Helical" evidence="1">
    <location>
        <begin position="79"/>
        <end position="97"/>
    </location>
</feature>
<feature type="transmembrane region" description="Helical" evidence="1">
    <location>
        <begin position="183"/>
        <end position="201"/>
    </location>
</feature>
<dbReference type="RefSeq" id="WP_059276126.1">
    <property type="nucleotide sequence ID" value="NZ_BBVO01000002.1"/>
</dbReference>
<feature type="transmembrane region" description="Helical" evidence="1">
    <location>
        <begin position="291"/>
        <end position="311"/>
    </location>
</feature>
<keyword evidence="1" id="KW-0472">Membrane</keyword>
<keyword evidence="1" id="KW-0812">Transmembrane</keyword>
<keyword evidence="1" id="KW-1133">Transmembrane helix</keyword>
<dbReference type="Pfam" id="PF14897">
    <property type="entry name" value="EpsG"/>
    <property type="match status" value="1"/>
</dbReference>
<protein>
    <submittedName>
        <fullName evidence="2">O-antigen polymerase</fullName>
    </submittedName>
</protein>
<feature type="transmembrane region" description="Helical" evidence="1">
    <location>
        <begin position="267"/>
        <end position="285"/>
    </location>
</feature>
<reference evidence="2" key="1">
    <citation type="submission" date="2019-07" db="EMBL/GenBank/DDBJ databases">
        <title>Overview of O-antigen diversity of Escherichia albertii, an emerging enteropathogen; genetic structure, serology, and development of O-genotyping method.</title>
        <authorList>
            <person name="Ooka T."/>
            <person name="Seto K."/>
            <person name="Ogura Y."/>
            <person name="Iguchi A."/>
            <person name="Imura N."/>
            <person name="Honda M."/>
            <person name="Etoh Y."/>
            <person name="Ikeda T."/>
            <person name="Sugitani W."/>
            <person name="Konno T."/>
            <person name="Kawano K."/>
            <person name="Kudo Y."/>
            <person name="Murakami K."/>
            <person name="Hayashi T."/>
            <person name="Nishi J."/>
        </authorList>
    </citation>
    <scope>NUCLEOTIDE SEQUENCE</scope>
    <source>
        <strain evidence="3">NIAH_Bird 26</strain>
        <strain evidence="2">NIAH_Bird 5</strain>
    </source>
</reference>
<evidence type="ECO:0000313" key="2">
    <source>
        <dbReference type="EMBL" id="BBM62242.1"/>
    </source>
</evidence>
<feature type="transmembrane region" description="Helical" evidence="1">
    <location>
        <begin position="323"/>
        <end position="342"/>
    </location>
</feature>
<gene>
    <name evidence="2" type="primary">wzy</name>
</gene>
<feature type="transmembrane region" description="Helical" evidence="1">
    <location>
        <begin position="21"/>
        <end position="38"/>
    </location>
</feature>